<feature type="transmembrane region" description="Helical" evidence="5">
    <location>
        <begin position="191"/>
        <end position="210"/>
    </location>
</feature>
<feature type="transmembrane region" description="Helical" evidence="5">
    <location>
        <begin position="230"/>
        <end position="258"/>
    </location>
</feature>
<dbReference type="PANTHER" id="PTHR31465">
    <property type="entry name" value="PROTEIN RTA1-RELATED"/>
    <property type="match status" value="1"/>
</dbReference>
<evidence type="ECO:0000256" key="4">
    <source>
        <dbReference type="ARBA" id="ARBA00023136"/>
    </source>
</evidence>
<feature type="signal peptide" evidence="6">
    <location>
        <begin position="1"/>
        <end position="17"/>
    </location>
</feature>
<dbReference type="RefSeq" id="XP_014658541.1">
    <property type="nucleotide sequence ID" value="XM_014803055.1"/>
</dbReference>
<keyword evidence="6" id="KW-0732">Signal</keyword>
<dbReference type="GO" id="GO:0016020">
    <property type="term" value="C:membrane"/>
    <property type="evidence" value="ECO:0007669"/>
    <property type="project" value="UniProtKB-SubCell"/>
</dbReference>
<evidence type="ECO:0000256" key="2">
    <source>
        <dbReference type="ARBA" id="ARBA00022692"/>
    </source>
</evidence>
<evidence type="ECO:0000313" key="8">
    <source>
        <dbReference type="Proteomes" id="UP000325008"/>
    </source>
</evidence>
<dbReference type="OrthoDB" id="3358017at2759"/>
<organism evidence="7 8">
    <name type="scientific">Pseudozyma antarctica</name>
    <name type="common">Yeast</name>
    <name type="synonym">Candida antarctica</name>
    <dbReference type="NCBI Taxonomy" id="84753"/>
    <lineage>
        <taxon>Eukaryota</taxon>
        <taxon>Fungi</taxon>
        <taxon>Dikarya</taxon>
        <taxon>Basidiomycota</taxon>
        <taxon>Ustilaginomycotina</taxon>
        <taxon>Ustilaginomycetes</taxon>
        <taxon>Ustilaginales</taxon>
        <taxon>Ustilaginaceae</taxon>
        <taxon>Moesziomyces</taxon>
    </lineage>
</organism>
<accession>A0A5C3FLY6</accession>
<evidence type="ECO:0008006" key="9">
    <source>
        <dbReference type="Google" id="ProtNLM"/>
    </source>
</evidence>
<keyword evidence="4 5" id="KW-0472">Membrane</keyword>
<evidence type="ECO:0000256" key="1">
    <source>
        <dbReference type="ARBA" id="ARBA00004141"/>
    </source>
</evidence>
<comment type="caution">
    <text evidence="7">The sequence shown here is derived from an EMBL/GenBank/DDBJ whole genome shotgun (WGS) entry which is preliminary data.</text>
</comment>
<reference evidence="7" key="1">
    <citation type="submission" date="2018-03" db="EMBL/GenBank/DDBJ databases">
        <authorList>
            <person name="Guldener U."/>
        </authorList>
    </citation>
    <scope>NUCLEOTIDE SEQUENCE [LARGE SCALE GENOMIC DNA]</scope>
    <source>
        <strain evidence="7">ATCC34888</strain>
    </source>
</reference>
<keyword evidence="3 5" id="KW-1133">Transmembrane helix</keyword>
<feature type="transmembrane region" description="Helical" evidence="5">
    <location>
        <begin position="321"/>
        <end position="345"/>
    </location>
</feature>
<sequence length="366" mass="39653">MIDALLFASLAIGGGAAASVGPTPTAAAEGGSKVARAIAAASPSPTGILKYEPSIGGNYVVGGLYALYSLILFYYVFRRKERWALCLPIGCFFSAVGFFVRPSIDPFDVSLGLYIIQSMFVVISPAAFLAFNYLLYGRMILAVDQDFGRSTLDVQELESQPLNTAQKLTMLHKAGGPKREKSRFSFIPPRIVGRVFVWSDVITFIVQVGAGGLQASGGSGDAKMAELGDHLFLAGVILQGVSYMLFTLLLTYATLLVIREGARNPAAMAHARTIMGLEAPVFALVAGLYFSSVFVIIRSIYRIIEFSQGYSGYLVSHEIYLFILDAAPLLLAVGVWVVMWPSTLLEKVFEKRFSRYGGHYLAKTSS</sequence>
<dbReference type="EMBL" id="OOIQ01000003">
    <property type="protein sequence ID" value="SPO44501.1"/>
    <property type="molecule type" value="Genomic_DNA"/>
</dbReference>
<feature type="transmembrane region" description="Helical" evidence="5">
    <location>
        <begin position="83"/>
        <end position="100"/>
    </location>
</feature>
<keyword evidence="8" id="KW-1185">Reference proteome</keyword>
<dbReference type="Pfam" id="PF04479">
    <property type="entry name" value="RTA1"/>
    <property type="match status" value="2"/>
</dbReference>
<feature type="transmembrane region" description="Helical" evidence="5">
    <location>
        <begin position="112"/>
        <end position="135"/>
    </location>
</feature>
<dbReference type="AlphaFoldDB" id="A0A5C3FLY6"/>
<evidence type="ECO:0000313" key="7">
    <source>
        <dbReference type="EMBL" id="SPO44501.1"/>
    </source>
</evidence>
<evidence type="ECO:0000256" key="3">
    <source>
        <dbReference type="ARBA" id="ARBA00022989"/>
    </source>
</evidence>
<gene>
    <name evidence="7" type="ORF">PSANT_02186</name>
</gene>
<dbReference type="InterPro" id="IPR007568">
    <property type="entry name" value="RTA1"/>
</dbReference>
<dbReference type="PANTHER" id="PTHR31465:SF1">
    <property type="entry name" value="PROTEIN RTA1-RELATED"/>
    <property type="match status" value="1"/>
</dbReference>
<feature type="chain" id="PRO_5022662116" description="RTA1-domain-containing protein" evidence="6">
    <location>
        <begin position="18"/>
        <end position="366"/>
    </location>
</feature>
<keyword evidence="2 5" id="KW-0812">Transmembrane</keyword>
<comment type="subcellular location">
    <subcellularLocation>
        <location evidence="1">Membrane</location>
        <topology evidence="1">Multi-pass membrane protein</topology>
    </subcellularLocation>
</comment>
<feature type="transmembrane region" description="Helical" evidence="5">
    <location>
        <begin position="59"/>
        <end position="76"/>
    </location>
</feature>
<evidence type="ECO:0000256" key="6">
    <source>
        <dbReference type="SAM" id="SignalP"/>
    </source>
</evidence>
<feature type="transmembrane region" description="Helical" evidence="5">
    <location>
        <begin position="279"/>
        <end position="301"/>
    </location>
</feature>
<name>A0A5C3FLY6_PSEA2</name>
<proteinExistence type="predicted"/>
<dbReference type="Proteomes" id="UP000325008">
    <property type="component" value="Unassembled WGS sequence"/>
</dbReference>
<evidence type="ECO:0000256" key="5">
    <source>
        <dbReference type="SAM" id="Phobius"/>
    </source>
</evidence>
<protein>
    <recommendedName>
        <fullName evidence="9">RTA1-domain-containing protein</fullName>
    </recommendedName>
</protein>